<keyword evidence="5" id="KW-0732">Signal</keyword>
<proteinExistence type="predicted"/>
<dbReference type="EMBL" id="JAGSGD010000001">
    <property type="protein sequence ID" value="MBR7620400.1"/>
    <property type="molecule type" value="Genomic_DNA"/>
</dbReference>
<dbReference type="GO" id="GO:0020037">
    <property type="term" value="F:heme binding"/>
    <property type="evidence" value="ECO:0007669"/>
    <property type="project" value="InterPro"/>
</dbReference>
<dbReference type="SUPFAM" id="SSF46626">
    <property type="entry name" value="Cytochrome c"/>
    <property type="match status" value="1"/>
</dbReference>
<evidence type="ECO:0000259" key="6">
    <source>
        <dbReference type="PROSITE" id="PS51007"/>
    </source>
</evidence>
<name>A0A941HXF0_9CAUL</name>
<comment type="caution">
    <text evidence="7">The sequence shown here is derived from an EMBL/GenBank/DDBJ whole genome shotgun (WGS) entry which is preliminary data.</text>
</comment>
<dbReference type="InterPro" id="IPR022269">
    <property type="entry name" value="SO_2930-like_C"/>
</dbReference>
<evidence type="ECO:0000256" key="3">
    <source>
        <dbReference type="ARBA" id="ARBA00023004"/>
    </source>
</evidence>
<evidence type="ECO:0000313" key="7">
    <source>
        <dbReference type="EMBL" id="MBR7620400.1"/>
    </source>
</evidence>
<dbReference type="NCBIfam" id="TIGR03806">
    <property type="entry name" value="chp_HNE_0200"/>
    <property type="match status" value="1"/>
</dbReference>
<dbReference type="InterPro" id="IPR009056">
    <property type="entry name" value="Cyt_c-like_dom"/>
</dbReference>
<keyword evidence="8" id="KW-1185">Reference proteome</keyword>
<keyword evidence="3 4" id="KW-0408">Iron</keyword>
<dbReference type="AlphaFoldDB" id="A0A941HXF0"/>
<evidence type="ECO:0000313" key="8">
    <source>
        <dbReference type="Proteomes" id="UP000622580"/>
    </source>
</evidence>
<organism evidence="7 8">
    <name type="scientific">Phenylobacterium glaciei</name>
    <dbReference type="NCBI Taxonomy" id="2803784"/>
    <lineage>
        <taxon>Bacteria</taxon>
        <taxon>Pseudomonadati</taxon>
        <taxon>Pseudomonadota</taxon>
        <taxon>Alphaproteobacteria</taxon>
        <taxon>Caulobacterales</taxon>
        <taxon>Caulobacteraceae</taxon>
        <taxon>Phenylobacterium</taxon>
    </lineage>
</organism>
<feature type="domain" description="Cytochrome c" evidence="6">
    <location>
        <begin position="242"/>
        <end position="349"/>
    </location>
</feature>
<sequence>MRRLAALLAAVLMLGAAPRPAPVALDVLLAETPAPSLDAYRLFTDPGARSANAGLTPYALNTPLFSDHAEKSRFLFLPPGAKAAYKPTGVFDFPVGATLVKTFAYPADLRKPVDHVRFIETRLLIHKASGWVALTYVWNDEQTKAVLKRAGARIEVSVIDKAGQPLAIDYAVPNFNQCKECHSLSGVLAPIGPKARNLNGDLAYGGKPENQLAHWTKIGLLTGAPAPRAAPRTAVWSDAKEPLADRARAYLDGNCGHCHNPQGMASNSGLFLNLEEDDPAKQGFHRRPVAAGRGAGGLEFDIDPGHPESSILLHRMKSREPGVMMPELGRSVVDDEGVALIAAYLKSLPPTR</sequence>
<dbReference type="PROSITE" id="PS51007">
    <property type="entry name" value="CYTC"/>
    <property type="match status" value="1"/>
</dbReference>
<feature type="chain" id="PRO_5036746409" description="Cytochrome c domain-containing protein" evidence="5">
    <location>
        <begin position="22"/>
        <end position="352"/>
    </location>
</feature>
<evidence type="ECO:0000256" key="2">
    <source>
        <dbReference type="ARBA" id="ARBA00022723"/>
    </source>
</evidence>
<keyword evidence="1 4" id="KW-0349">Heme</keyword>
<evidence type="ECO:0000256" key="4">
    <source>
        <dbReference type="PROSITE-ProRule" id="PRU00433"/>
    </source>
</evidence>
<accession>A0A941HXF0</accession>
<evidence type="ECO:0000256" key="1">
    <source>
        <dbReference type="ARBA" id="ARBA00022617"/>
    </source>
</evidence>
<reference evidence="7" key="1">
    <citation type="submission" date="2021-04" db="EMBL/GenBank/DDBJ databases">
        <title>Draft genome assembly of strain Phenylobacterium sp. 20VBR1 using MiniION and Illumina platforms.</title>
        <authorList>
            <person name="Thomas F.A."/>
            <person name="Krishnan K.P."/>
            <person name="Sinha R.K."/>
        </authorList>
    </citation>
    <scope>NUCLEOTIDE SEQUENCE</scope>
    <source>
        <strain evidence="7">20VBR1</strain>
    </source>
</reference>
<dbReference type="RefSeq" id="WP_215341138.1">
    <property type="nucleotide sequence ID" value="NZ_JAGSGD010000001.1"/>
</dbReference>
<dbReference type="GO" id="GO:0046872">
    <property type="term" value="F:metal ion binding"/>
    <property type="evidence" value="ECO:0007669"/>
    <property type="project" value="UniProtKB-KW"/>
</dbReference>
<evidence type="ECO:0000256" key="5">
    <source>
        <dbReference type="SAM" id="SignalP"/>
    </source>
</evidence>
<protein>
    <recommendedName>
        <fullName evidence="6">Cytochrome c domain-containing protein</fullName>
    </recommendedName>
</protein>
<dbReference type="Proteomes" id="UP000622580">
    <property type="component" value="Unassembled WGS sequence"/>
</dbReference>
<dbReference type="GO" id="GO:0009055">
    <property type="term" value="F:electron transfer activity"/>
    <property type="evidence" value="ECO:0007669"/>
    <property type="project" value="InterPro"/>
</dbReference>
<dbReference type="InterPro" id="IPR036909">
    <property type="entry name" value="Cyt_c-like_dom_sf"/>
</dbReference>
<gene>
    <name evidence="7" type="ORF">JKL49_13475</name>
</gene>
<keyword evidence="2 4" id="KW-0479">Metal-binding</keyword>
<feature type="signal peptide" evidence="5">
    <location>
        <begin position="1"/>
        <end position="21"/>
    </location>
</feature>